<keyword evidence="1" id="KW-1133">Transmembrane helix</keyword>
<dbReference type="Pfam" id="PF07158">
    <property type="entry name" value="MatC_N"/>
    <property type="match status" value="1"/>
</dbReference>
<feature type="transmembrane region" description="Helical" evidence="1">
    <location>
        <begin position="97"/>
        <end position="129"/>
    </location>
</feature>
<name>A0ABU4B7S5_9NOCA</name>
<feature type="transmembrane region" description="Helical" evidence="1">
    <location>
        <begin position="56"/>
        <end position="77"/>
    </location>
</feature>
<evidence type="ECO:0000259" key="2">
    <source>
        <dbReference type="Pfam" id="PF07158"/>
    </source>
</evidence>
<feature type="transmembrane region" description="Helical" evidence="1">
    <location>
        <begin position="314"/>
        <end position="339"/>
    </location>
</feature>
<proteinExistence type="predicted"/>
<dbReference type="RefSeq" id="WP_317563100.1">
    <property type="nucleotide sequence ID" value="NZ_JAWLJX010000001.1"/>
</dbReference>
<keyword evidence="4" id="KW-1185">Reference proteome</keyword>
<sequence length="428" mass="44060">MNTPELIAIAGLVAIFAIAMWRSLNMGAVALVAAFALGVGYFDLEVGDIAKGFPGSLFVTLLGVTYLFGIARANGTVDAIVGSAVHLVRGRVAMIPWVFFVLAAIITGAGALSAATNAILIPVGLAFAYRYKISPLLVGLSVLNGTNAGGFSPISVYFNIVDEVFGQSGISLDPAPIFFLTFAANLVLNLAAFFMLGGTELLRRGKNVVDSPDDDTSGSPTSGTALAVKTVTWTKKNVLTVTLLVGIVALALGFTLDVGFLALTAAVVLAALHPQDSKRAFEQIGWGVILLIGGIVTYISVLQSAGVVDNIAASVATIGVPLVAALTILFVAGVVSAFASTNAMFVVLVPLAAPLVLAGEVSTLGFVVALCIAASAVDSSPFSTGGALIIANTEEHGRDRTFRGLLIWGMSMIVFAPVASWLLFVLPT</sequence>
<feature type="transmembrane region" description="Helical" evidence="1">
    <location>
        <begin position="405"/>
        <end position="426"/>
    </location>
</feature>
<evidence type="ECO:0000313" key="3">
    <source>
        <dbReference type="EMBL" id="MDV6260250.1"/>
    </source>
</evidence>
<evidence type="ECO:0000313" key="4">
    <source>
        <dbReference type="Proteomes" id="UP001185755"/>
    </source>
</evidence>
<evidence type="ECO:0000256" key="1">
    <source>
        <dbReference type="SAM" id="Phobius"/>
    </source>
</evidence>
<feature type="transmembrane region" description="Helical" evidence="1">
    <location>
        <begin position="239"/>
        <end position="272"/>
    </location>
</feature>
<keyword evidence="1" id="KW-0812">Transmembrane</keyword>
<organism evidence="3 4">
    <name type="scientific">Rhodococcoides yunnanense</name>
    <dbReference type="NCBI Taxonomy" id="278209"/>
    <lineage>
        <taxon>Bacteria</taxon>
        <taxon>Bacillati</taxon>
        <taxon>Actinomycetota</taxon>
        <taxon>Actinomycetes</taxon>
        <taxon>Mycobacteriales</taxon>
        <taxon>Nocardiaceae</taxon>
        <taxon>Rhodococcoides</taxon>
    </lineage>
</organism>
<feature type="transmembrane region" description="Helical" evidence="1">
    <location>
        <begin position="284"/>
        <end position="302"/>
    </location>
</feature>
<reference evidence="3 4" key="1">
    <citation type="submission" date="2023-10" db="EMBL/GenBank/DDBJ databases">
        <title>Development of a sustainable strategy for remediation of hydrocarbon-contaminated territories based on the waste exchange concept.</title>
        <authorList>
            <person name="Krivoruchko A."/>
        </authorList>
    </citation>
    <scope>NUCLEOTIDE SEQUENCE [LARGE SCALE GENOMIC DNA]</scope>
    <source>
        <strain evidence="3 4">IEGM 1323</strain>
    </source>
</reference>
<protein>
    <submittedName>
        <fullName evidence="3">SLC13 family permease</fullName>
    </submittedName>
</protein>
<feature type="domain" description="Dicarboxylate carrier MatC N-terminal" evidence="2">
    <location>
        <begin position="3"/>
        <end position="150"/>
    </location>
</feature>
<dbReference type="Proteomes" id="UP001185755">
    <property type="component" value="Unassembled WGS sequence"/>
</dbReference>
<accession>A0ABU4B7S5</accession>
<feature type="transmembrane region" description="Helical" evidence="1">
    <location>
        <begin position="177"/>
        <end position="196"/>
    </location>
</feature>
<dbReference type="EMBL" id="JAWLJX010000001">
    <property type="protein sequence ID" value="MDV6260250.1"/>
    <property type="molecule type" value="Genomic_DNA"/>
</dbReference>
<feature type="transmembrane region" description="Helical" evidence="1">
    <location>
        <begin position="345"/>
        <end position="373"/>
    </location>
</feature>
<keyword evidence="1" id="KW-0472">Membrane</keyword>
<comment type="caution">
    <text evidence="3">The sequence shown here is derived from an EMBL/GenBank/DDBJ whole genome shotgun (WGS) entry which is preliminary data.</text>
</comment>
<gene>
    <name evidence="3" type="ORF">R3P96_02745</name>
</gene>
<dbReference type="InterPro" id="IPR009827">
    <property type="entry name" value="MatC_N"/>
</dbReference>